<accession>A0A0U1L0R5</accession>
<dbReference type="EMBL" id="CTRP01000012">
    <property type="protein sequence ID" value="CQR73135.1"/>
    <property type="molecule type" value="Genomic_DNA"/>
</dbReference>
<organism evidence="1 2">
    <name type="scientific">Sporomusa ovata</name>
    <dbReference type="NCBI Taxonomy" id="2378"/>
    <lineage>
        <taxon>Bacteria</taxon>
        <taxon>Bacillati</taxon>
        <taxon>Bacillota</taxon>
        <taxon>Negativicutes</taxon>
        <taxon>Selenomonadales</taxon>
        <taxon>Sporomusaceae</taxon>
        <taxon>Sporomusa</taxon>
    </lineage>
</organism>
<keyword evidence="2" id="KW-1185">Reference proteome</keyword>
<reference evidence="2" key="1">
    <citation type="submission" date="2015-03" db="EMBL/GenBank/DDBJ databases">
        <authorList>
            <person name="Nijsse Bart"/>
        </authorList>
    </citation>
    <scope>NUCLEOTIDE SEQUENCE [LARGE SCALE GENOMIC DNA]</scope>
</reference>
<sequence>MLRLRLPSGRIGSNTGIEAETWDGLRENDFFYENDWF</sequence>
<name>A0A0U1L0R5_9FIRM</name>
<protein>
    <submittedName>
        <fullName evidence="1">Uncharacterized protein</fullName>
    </submittedName>
</protein>
<dbReference type="AlphaFoldDB" id="A0A0U1L0R5"/>
<evidence type="ECO:0000313" key="2">
    <source>
        <dbReference type="Proteomes" id="UP000049855"/>
    </source>
</evidence>
<evidence type="ECO:0000313" key="1">
    <source>
        <dbReference type="EMBL" id="CQR73135.1"/>
    </source>
</evidence>
<proteinExistence type="predicted"/>
<dbReference type="Proteomes" id="UP000049855">
    <property type="component" value="Unassembled WGS sequence"/>
</dbReference>
<gene>
    <name evidence="1" type="ORF">SpAn4DRAFT_2367</name>
</gene>